<dbReference type="EMBL" id="CP064782">
    <property type="protein sequence ID" value="QWT49380.1"/>
    <property type="molecule type" value="Genomic_DNA"/>
</dbReference>
<organism evidence="3 4">
    <name type="scientific">Azospira inquinata</name>
    <dbReference type="NCBI Taxonomy" id="2785627"/>
    <lineage>
        <taxon>Bacteria</taxon>
        <taxon>Pseudomonadati</taxon>
        <taxon>Pseudomonadota</taxon>
        <taxon>Betaproteobacteria</taxon>
        <taxon>Rhodocyclales</taxon>
        <taxon>Rhodocyclaceae</taxon>
        <taxon>Azospira</taxon>
    </lineage>
</organism>
<name>A0A975XV29_9RHOO</name>
<dbReference type="GO" id="GO:0008483">
    <property type="term" value="F:transaminase activity"/>
    <property type="evidence" value="ECO:0007669"/>
    <property type="project" value="UniProtKB-KW"/>
</dbReference>
<accession>A0A975XV29</accession>
<dbReference type="KEGG" id="aiq:Azoinq_01825"/>
<evidence type="ECO:0000256" key="1">
    <source>
        <dbReference type="ARBA" id="ARBA00037999"/>
    </source>
</evidence>
<proteinExistence type="inferred from homology"/>
<evidence type="ECO:0000313" key="4">
    <source>
        <dbReference type="Proteomes" id="UP000683428"/>
    </source>
</evidence>
<evidence type="ECO:0000256" key="2">
    <source>
        <dbReference type="RuleBase" id="RU004508"/>
    </source>
</evidence>
<dbReference type="CDD" id="cd00616">
    <property type="entry name" value="AHBA_syn"/>
    <property type="match status" value="1"/>
</dbReference>
<dbReference type="PANTHER" id="PTHR30244">
    <property type="entry name" value="TRANSAMINASE"/>
    <property type="match status" value="1"/>
</dbReference>
<protein>
    <submittedName>
        <fullName evidence="3">DegT/DnrJ/EryC1/StrS aminotransferase family protein</fullName>
    </submittedName>
</protein>
<reference evidence="3" key="1">
    <citation type="submission" date="2020-11" db="EMBL/GenBank/DDBJ databases">
        <title>Azospira inquinata sp. nov.</title>
        <authorList>
            <person name="Moe W.M."/>
            <person name="Mikes M.C."/>
        </authorList>
    </citation>
    <scope>NUCLEOTIDE SEQUENCE</scope>
    <source>
        <strain evidence="3">Azo-3</strain>
    </source>
</reference>
<gene>
    <name evidence="3" type="ORF">Azoinq_01825</name>
</gene>
<dbReference type="Pfam" id="PF01041">
    <property type="entry name" value="DegT_DnrJ_EryC1"/>
    <property type="match status" value="1"/>
</dbReference>
<dbReference type="PANTHER" id="PTHR30244:SF34">
    <property type="entry name" value="DTDP-4-AMINO-4,6-DIDEOXYGALACTOSE TRANSAMINASE"/>
    <property type="match status" value="1"/>
</dbReference>
<keyword evidence="4" id="KW-1185">Reference proteome</keyword>
<sequence length="376" mass="40902">MSADFLPFTRPAIDEATIAAVGEVLRSGWITTGPKCAELEAALSRYFGGRTVRVFSSGTITLEIALKLAGVGPGDEVITTPLSWVATANVILHVGARPVFVDVAPDTRNLDLDRLEAAITPRTKAIIPVDLAGLPVDRDRLYAIAQRHSLRVIEDAAQSMGASWQGKPIGAQGDFVSFSFHANKNITTTEGGCLVLPPDIDPARCERLRLQGVQRFPDGTMDVAVAGDKGNMTDVAATIGLGQLVHLDHFTARRRELARRYFEGLPRDLGLELPVADFSQSNWHMFQVLLPVDQMTLSRGDFIAAMKAQGIGIGVHYPAMHLFSLYRRQGYQDGDFPVAERIGRSTITLPLFPAMADSDVDRVCQALSQLLQQAQK</sequence>
<evidence type="ECO:0000313" key="3">
    <source>
        <dbReference type="EMBL" id="QWT49380.1"/>
    </source>
</evidence>
<dbReference type="PIRSF" id="PIRSF000390">
    <property type="entry name" value="PLP_StrS"/>
    <property type="match status" value="1"/>
</dbReference>
<dbReference type="GO" id="GO:0030170">
    <property type="term" value="F:pyridoxal phosphate binding"/>
    <property type="evidence" value="ECO:0007669"/>
    <property type="project" value="TreeGrafter"/>
</dbReference>
<comment type="similarity">
    <text evidence="1 2">Belongs to the DegT/DnrJ/EryC1 family.</text>
</comment>
<dbReference type="AlphaFoldDB" id="A0A975XV29"/>
<dbReference type="RefSeq" id="WP_216127254.1">
    <property type="nucleotide sequence ID" value="NZ_CP064782.1"/>
</dbReference>
<dbReference type="GO" id="GO:0000271">
    <property type="term" value="P:polysaccharide biosynthetic process"/>
    <property type="evidence" value="ECO:0007669"/>
    <property type="project" value="TreeGrafter"/>
</dbReference>
<dbReference type="Proteomes" id="UP000683428">
    <property type="component" value="Chromosome"/>
</dbReference>
<dbReference type="InterPro" id="IPR000653">
    <property type="entry name" value="DegT/StrS_aminotransferase"/>
</dbReference>
<keyword evidence="2" id="KW-0663">Pyridoxal phosphate</keyword>
<keyword evidence="3" id="KW-0032">Aminotransferase</keyword>
<keyword evidence="3" id="KW-0808">Transferase</keyword>